<comment type="similarity">
    <text evidence="2">Belongs to the SNU66/SART1 family.</text>
</comment>
<feature type="region of interest" description="Disordered" evidence="4">
    <location>
        <begin position="695"/>
        <end position="746"/>
    </location>
</feature>
<dbReference type="GO" id="GO:0046540">
    <property type="term" value="C:U4/U6 x U5 tri-snRNP complex"/>
    <property type="evidence" value="ECO:0007669"/>
    <property type="project" value="TreeGrafter"/>
</dbReference>
<feature type="region of interest" description="Disordered" evidence="4">
    <location>
        <begin position="1097"/>
        <end position="1152"/>
    </location>
</feature>
<evidence type="ECO:0000313" key="5">
    <source>
        <dbReference type="EMBL" id="KAK0319733.1"/>
    </source>
</evidence>
<feature type="region of interest" description="Disordered" evidence="4">
    <location>
        <begin position="1167"/>
        <end position="1213"/>
    </location>
</feature>
<dbReference type="InterPro" id="IPR005011">
    <property type="entry name" value="SNU66/SART1"/>
</dbReference>
<feature type="compositionally biased region" description="Polar residues" evidence="4">
    <location>
        <begin position="712"/>
        <end position="725"/>
    </location>
</feature>
<feature type="compositionally biased region" description="Low complexity" evidence="4">
    <location>
        <begin position="910"/>
        <end position="931"/>
    </location>
</feature>
<feature type="compositionally biased region" description="Acidic residues" evidence="4">
    <location>
        <begin position="176"/>
        <end position="187"/>
    </location>
</feature>
<feature type="compositionally biased region" description="Low complexity" evidence="4">
    <location>
        <begin position="731"/>
        <end position="744"/>
    </location>
</feature>
<evidence type="ECO:0000256" key="4">
    <source>
        <dbReference type="SAM" id="MobiDB-lite"/>
    </source>
</evidence>
<feature type="compositionally biased region" description="Polar residues" evidence="4">
    <location>
        <begin position="540"/>
        <end position="549"/>
    </location>
</feature>
<dbReference type="Proteomes" id="UP001168146">
    <property type="component" value="Unassembled WGS sequence"/>
</dbReference>
<dbReference type="GO" id="GO:0045292">
    <property type="term" value="P:mRNA cis splicing, via spliceosome"/>
    <property type="evidence" value="ECO:0007669"/>
    <property type="project" value="TreeGrafter"/>
</dbReference>
<evidence type="ECO:0000256" key="3">
    <source>
        <dbReference type="ARBA" id="ARBA00023242"/>
    </source>
</evidence>
<name>A0AAN6FN56_9PEZI</name>
<dbReference type="EMBL" id="JASUXU010000029">
    <property type="protein sequence ID" value="KAK0319733.1"/>
    <property type="molecule type" value="Genomic_DNA"/>
</dbReference>
<feature type="region of interest" description="Disordered" evidence="4">
    <location>
        <begin position="360"/>
        <end position="385"/>
    </location>
</feature>
<evidence type="ECO:0000256" key="1">
    <source>
        <dbReference type="ARBA" id="ARBA00004123"/>
    </source>
</evidence>
<dbReference type="GO" id="GO:0000481">
    <property type="term" value="P:maturation of 5S rRNA"/>
    <property type="evidence" value="ECO:0007669"/>
    <property type="project" value="TreeGrafter"/>
</dbReference>
<comment type="subcellular location">
    <subcellularLocation>
        <location evidence="1">Nucleus</location>
    </subcellularLocation>
</comment>
<feature type="compositionally biased region" description="Basic and acidic residues" evidence="4">
    <location>
        <begin position="26"/>
        <end position="36"/>
    </location>
</feature>
<feature type="region of interest" description="Disordered" evidence="4">
    <location>
        <begin position="530"/>
        <end position="555"/>
    </location>
</feature>
<feature type="compositionally biased region" description="Basic and acidic residues" evidence="4">
    <location>
        <begin position="367"/>
        <end position="380"/>
    </location>
</feature>
<protein>
    <submittedName>
        <fullName evidence="5">Uncharacterized protein</fullName>
    </submittedName>
</protein>
<feature type="compositionally biased region" description="Acidic residues" evidence="4">
    <location>
        <begin position="428"/>
        <end position="438"/>
    </location>
</feature>
<accession>A0AAN6FN56</accession>
<feature type="compositionally biased region" description="Basic residues" evidence="4">
    <location>
        <begin position="1126"/>
        <end position="1136"/>
    </location>
</feature>
<feature type="compositionally biased region" description="Basic and acidic residues" evidence="4">
    <location>
        <begin position="246"/>
        <end position="259"/>
    </location>
</feature>
<comment type="caution">
    <text evidence="5">The sequence shown here is derived from an EMBL/GenBank/DDBJ whole genome shotgun (WGS) entry which is preliminary data.</text>
</comment>
<sequence>MDAASITQMNKVRVSLGMAPLPVPGKDAEPSFKAADESGSESDDLSTIDKRQAAAGLNWQRLEDERLQKEEREKRKAAAKKARNAAQRYAKMDGKGLGEADEEEMDTRAWLLSQKKRQKKIEKTRKLEEELAAREREALQPEYTSKDLAGVKVGHEAGEFDEATGEQVLTLKDTAIGEESEDDELENAEVRAREKLEANLKLKKKRPDYDPMAQDEEKTLLSKYDEEIDGKKSMRFTLDGQGSAVETRRQLDTDGEAKGKGVKISLDMLKDDAPASDYLDPSKIKVKKPKKQKEKKTRQKAVDEDDIIAPVESTLSAQLATDEMDVDGAQASGAVPSRKRAFEFDDDDLQAKLAEQRRQALKKRKKMDASELARQMRDEMPVDGEDAEEGGMIMDETSEFVANLKPLGAIQVGEATSKTLQPATETTPDADEADEDGDTAMGYAETADAEDRVASTSATAPLNDLTATGLEDESTLSGVGTGAALEMLRKRGQISNPTDKDLSAKDRQRMKFLEEKKDLIKDWDDRAKAEREAERKNGTLKKSSAQEQQEYARRQNEKREIFISRLLADMYTKSYRPDVKLEYHDEFGRSMNQKEAFKHMSHAFHGKGSGKGKMEKRLKKIGEEKAKEGRGVGGGEEGGFVGVQGREGKKLGRAGYTSSTPADAAQYTHAGCADEVLSATAMSSDFDDEDYSLQSIDIPFNTPPHAGPDTRNVPSPSKKLSNALNLSEEAGSSSSGSVQQGSVVTSDAGSERVHHAWLCDDCGSLHVCEGEASHAPLLCGDEADGVCKGTGFRLRAVEYIQDGTGLRVELCPMKREVVMRDGEVVEVSEPAQTEGFGVKDLRDSGVQPVPGASDACGFDSNGPEIETANIDDEKSSRDAIPDSLPSDDGSATEHKGGDDYHHEIDHASPADDFAASDGDGSDPSPHASGGHQPEEVWDDKGKYRALEQPTLSIKLPCQVRRLPALKRSDSAMVLAGNAVSGEQDETRAKDEGSAPIGEASQGARLYTTDKEPRRHLKIDDRGRVYAVTSSPISPDDDIISPPNGHYATEYRVYHQSERKLSCSGVLVPHREDSNAAYSKPSEREHDREHTGADFGVALGQDADIPGSENALSSFNDSDIHITPQQRNKRSRKRTRPRWSSMRGAGGHDPDYQQYHVKLGKHVVFRRKRQASTTAGPSSIKRACDEPIPDITGSLPDSHESSMSVTAGDRNAEEQPRMPASGLVMLNANKSPANDAPAPGETLGNPGHATAVDDKWNCMVTKPMLRHAVNFLRSYSRTSEGPTQSDIAWSGELPRSIHFTAVGDGEKYAMQKVHASSLPDEKTITTKSATRSYLARLLHWQKTSAIIAEMGDVNFALFPSLSLEHRKLMQESKDLVATDLAAWEASRRDSADPFRRKEWENLKILQQVHDRINERLAAVKTNLEKAASASEPCEREE</sequence>
<feature type="region of interest" description="Disordered" evidence="4">
    <location>
        <begin position="415"/>
        <end position="438"/>
    </location>
</feature>
<feature type="compositionally biased region" description="Basic and acidic residues" evidence="4">
    <location>
        <begin position="61"/>
        <end position="76"/>
    </location>
</feature>
<feature type="region of interest" description="Disordered" evidence="4">
    <location>
        <begin position="157"/>
        <end position="189"/>
    </location>
</feature>
<feature type="compositionally biased region" description="Basic and acidic residues" evidence="4">
    <location>
        <begin position="871"/>
        <end position="880"/>
    </location>
</feature>
<feature type="region of interest" description="Disordered" evidence="4">
    <location>
        <begin position="835"/>
        <end position="936"/>
    </location>
</feature>
<dbReference type="Pfam" id="PF03343">
    <property type="entry name" value="SART-1"/>
    <property type="match status" value="1"/>
</dbReference>
<proteinExistence type="inferred from homology"/>
<feature type="compositionally biased region" description="Basic residues" evidence="4">
    <location>
        <begin position="284"/>
        <end position="299"/>
    </location>
</feature>
<evidence type="ECO:0000256" key="2">
    <source>
        <dbReference type="ARBA" id="ARBA00006076"/>
    </source>
</evidence>
<evidence type="ECO:0000313" key="6">
    <source>
        <dbReference type="Proteomes" id="UP001168146"/>
    </source>
</evidence>
<dbReference type="PANTHER" id="PTHR14152:SF5">
    <property type="entry name" value="U4_U6.U5 TRI-SNRNP-ASSOCIATED PROTEIN 1"/>
    <property type="match status" value="1"/>
</dbReference>
<organism evidence="5 6">
    <name type="scientific">Friedmanniomyces endolithicus</name>
    <dbReference type="NCBI Taxonomy" id="329885"/>
    <lineage>
        <taxon>Eukaryota</taxon>
        <taxon>Fungi</taxon>
        <taxon>Dikarya</taxon>
        <taxon>Ascomycota</taxon>
        <taxon>Pezizomycotina</taxon>
        <taxon>Dothideomycetes</taxon>
        <taxon>Dothideomycetidae</taxon>
        <taxon>Mycosphaerellales</taxon>
        <taxon>Teratosphaeriaceae</taxon>
        <taxon>Friedmanniomyces</taxon>
    </lineage>
</organism>
<feature type="region of interest" description="Disordered" evidence="4">
    <location>
        <begin position="978"/>
        <end position="1005"/>
    </location>
</feature>
<keyword evidence="3" id="KW-0539">Nucleus</keyword>
<dbReference type="PANTHER" id="PTHR14152">
    <property type="entry name" value="SQUAMOUS CELL CARCINOMA ANTIGEN RECOGNISED BY CYTOTOXIC T LYMPHOCYTES"/>
    <property type="match status" value="1"/>
</dbReference>
<reference evidence="5" key="1">
    <citation type="submission" date="2021-12" db="EMBL/GenBank/DDBJ databases">
        <title>Black yeast isolated from Biological Soil Crust.</title>
        <authorList>
            <person name="Kurbessoian T."/>
        </authorList>
    </citation>
    <scope>NUCLEOTIDE SEQUENCE</scope>
    <source>
        <strain evidence="5">CCFEE 5208</strain>
    </source>
</reference>
<feature type="region of interest" description="Disordered" evidence="4">
    <location>
        <begin position="1"/>
        <end position="92"/>
    </location>
</feature>
<feature type="compositionally biased region" description="Polar residues" evidence="4">
    <location>
        <begin position="1"/>
        <end position="10"/>
    </location>
</feature>
<feature type="compositionally biased region" description="Basic and acidic residues" evidence="4">
    <location>
        <begin position="891"/>
        <end position="909"/>
    </location>
</feature>
<gene>
    <name evidence="5" type="ORF">LTR82_009439</name>
</gene>
<feature type="region of interest" description="Disordered" evidence="4">
    <location>
        <begin position="239"/>
        <end position="305"/>
    </location>
</feature>